<keyword evidence="1" id="KW-0472">Membrane</keyword>
<gene>
    <name evidence="2" type="ORF">VP01_592g2</name>
</gene>
<evidence type="ECO:0000256" key="1">
    <source>
        <dbReference type="SAM" id="Phobius"/>
    </source>
</evidence>
<dbReference type="Proteomes" id="UP000037035">
    <property type="component" value="Unassembled WGS sequence"/>
</dbReference>
<proteinExistence type="predicted"/>
<organism evidence="2 3">
    <name type="scientific">Puccinia sorghi</name>
    <dbReference type="NCBI Taxonomy" id="27349"/>
    <lineage>
        <taxon>Eukaryota</taxon>
        <taxon>Fungi</taxon>
        <taxon>Dikarya</taxon>
        <taxon>Basidiomycota</taxon>
        <taxon>Pucciniomycotina</taxon>
        <taxon>Pucciniomycetes</taxon>
        <taxon>Pucciniales</taxon>
        <taxon>Pucciniaceae</taxon>
        <taxon>Puccinia</taxon>
    </lineage>
</organism>
<protein>
    <submittedName>
        <fullName evidence="2">Uncharacterized protein</fullName>
    </submittedName>
</protein>
<accession>A0A0L6UHP7</accession>
<dbReference type="AlphaFoldDB" id="A0A0L6UHP7"/>
<name>A0A0L6UHP7_9BASI</name>
<comment type="caution">
    <text evidence="2">The sequence shown here is derived from an EMBL/GenBank/DDBJ whole genome shotgun (WGS) entry which is preliminary data.</text>
</comment>
<evidence type="ECO:0000313" key="3">
    <source>
        <dbReference type="Proteomes" id="UP000037035"/>
    </source>
</evidence>
<evidence type="ECO:0000313" key="2">
    <source>
        <dbReference type="EMBL" id="KNZ48061.1"/>
    </source>
</evidence>
<keyword evidence="3" id="KW-1185">Reference proteome</keyword>
<keyword evidence="1" id="KW-0812">Transmembrane</keyword>
<reference evidence="2 3" key="1">
    <citation type="submission" date="2015-08" db="EMBL/GenBank/DDBJ databases">
        <title>Next Generation Sequencing and Analysis of the Genome of Puccinia sorghi L Schw, the Causal Agent of Maize Common Rust.</title>
        <authorList>
            <person name="Rochi L."/>
            <person name="Burguener G."/>
            <person name="Darino M."/>
            <person name="Turjanski A."/>
            <person name="Kreff E."/>
            <person name="Dieguez M.J."/>
            <person name="Sacco F."/>
        </authorList>
    </citation>
    <scope>NUCLEOTIDE SEQUENCE [LARGE SCALE GENOMIC DNA]</scope>
    <source>
        <strain evidence="2 3">RO10H11247</strain>
    </source>
</reference>
<dbReference type="VEuPathDB" id="FungiDB:VP01_592g2"/>
<sequence>MALLWKCQESSPGDKCLNILFFSMNVKRIRDEKSMIFLNVLNYIVFLCREATFLKYKCVSLLTRINLLYQFLEAWHPGVGNDTSCQGQDKPKQTFPCRFVWPCTKNTKKSSICWILKHQTHPVGLFCTLRVILRLCGQKNVLSLHWKSNKAGTRQGLISLREFLEPIYYILLLENELPEFLSGLLTDWLNLDGCQDPWYGWALNQAPLELCQVGLGHVPRQTRGTISNSLWYFPLIIDSAWQNSPIKLSPLVNKLKLLTPSLSLFSLQITSSKPLISLIFCPPFCFLQFFFCLSLSLYIKSSLSRFNKSSRVSMLSFHYISSLFLFFYRLHENHISVSKIREAMIVCCLDRNTGLT</sequence>
<feature type="transmembrane region" description="Helical" evidence="1">
    <location>
        <begin position="275"/>
        <end position="299"/>
    </location>
</feature>
<keyword evidence="1" id="KW-1133">Transmembrane helix</keyword>
<dbReference type="EMBL" id="LAVV01011196">
    <property type="protein sequence ID" value="KNZ48061.1"/>
    <property type="molecule type" value="Genomic_DNA"/>
</dbReference>